<feature type="region of interest" description="Disordered" evidence="1">
    <location>
        <begin position="347"/>
        <end position="368"/>
    </location>
</feature>
<evidence type="ECO:0000313" key="4">
    <source>
        <dbReference type="Proteomes" id="UP000051952"/>
    </source>
</evidence>
<feature type="transmembrane region" description="Helical" evidence="2">
    <location>
        <begin position="168"/>
        <end position="194"/>
    </location>
</feature>
<feature type="transmembrane region" description="Helical" evidence="2">
    <location>
        <begin position="214"/>
        <end position="234"/>
    </location>
</feature>
<evidence type="ECO:0000256" key="1">
    <source>
        <dbReference type="SAM" id="MobiDB-lite"/>
    </source>
</evidence>
<dbReference type="AlphaFoldDB" id="A0A0S4IJJ8"/>
<dbReference type="OMA" id="VSHRWEC"/>
<keyword evidence="2 3" id="KW-0812">Transmembrane</keyword>
<keyword evidence="2" id="KW-0472">Membrane</keyword>
<reference evidence="4" key="1">
    <citation type="submission" date="2015-09" db="EMBL/GenBank/DDBJ databases">
        <authorList>
            <consortium name="Pathogen Informatics"/>
        </authorList>
    </citation>
    <scope>NUCLEOTIDE SEQUENCE [LARGE SCALE GENOMIC DNA]</scope>
    <source>
        <strain evidence="4">Lake Konstanz</strain>
    </source>
</reference>
<evidence type="ECO:0000256" key="2">
    <source>
        <dbReference type="SAM" id="Phobius"/>
    </source>
</evidence>
<feature type="transmembrane region" description="Helical" evidence="2">
    <location>
        <begin position="136"/>
        <end position="161"/>
    </location>
</feature>
<keyword evidence="4" id="KW-1185">Reference proteome</keyword>
<dbReference type="Proteomes" id="UP000051952">
    <property type="component" value="Unassembled WGS sequence"/>
</dbReference>
<accession>A0A0S4IJJ8</accession>
<dbReference type="EMBL" id="CYKH01000207">
    <property type="protein sequence ID" value="CUE88060.1"/>
    <property type="molecule type" value="Genomic_DNA"/>
</dbReference>
<proteinExistence type="predicted"/>
<sequence length="368" mass="40305">MASPSHREHDVKVLQDAAQSVRSLRKDVDAQWVAGLRPEDELAELQHAAFRRREAAQAERQQQQRARRRAVSASKPLWLRWPLLFGVLWVIALWVRALDMWPGDVSLGTVLQAEYPPYEFHLWNVIRNAMTTSSPLVALVVPSVGVTTLASLFAATAAFQFGAATQDFLCFCGFGFSTLSLFSGLSTGAVLLTGCPTVEAECFTPLVATWVSSLMRWVMPWLALWPIAALWDGLNVRRGASLLFAYRWRLLASLPLIGYTAVVASTKWVCYRTDMTVCGAPSPVTYSTLLAGLPSDPETFRHYGLLQLGFETTELVGAVVATLILVRLSLQKAIGLVPIQQGEDDADALPALMPPPSAAPPTGKNKTE</sequence>
<keyword evidence="2" id="KW-1133">Transmembrane helix</keyword>
<evidence type="ECO:0000313" key="3">
    <source>
        <dbReference type="EMBL" id="CUE88060.1"/>
    </source>
</evidence>
<dbReference type="VEuPathDB" id="TriTrypDB:BSAL_57010"/>
<gene>
    <name evidence="3" type="ORF">BSAL_57010</name>
</gene>
<name>A0A0S4IJJ8_BODSA</name>
<feature type="transmembrane region" description="Helical" evidence="2">
    <location>
        <begin position="77"/>
        <end position="97"/>
    </location>
</feature>
<organism evidence="3 4">
    <name type="scientific">Bodo saltans</name>
    <name type="common">Flagellated protozoan</name>
    <dbReference type="NCBI Taxonomy" id="75058"/>
    <lineage>
        <taxon>Eukaryota</taxon>
        <taxon>Discoba</taxon>
        <taxon>Euglenozoa</taxon>
        <taxon>Kinetoplastea</taxon>
        <taxon>Metakinetoplastina</taxon>
        <taxon>Eubodonida</taxon>
        <taxon>Bodonidae</taxon>
        <taxon>Bodo</taxon>
    </lineage>
</organism>
<protein>
    <submittedName>
        <fullName evidence="3">Transmembrane protein, putative</fullName>
    </submittedName>
</protein>